<organism evidence="3 4">
    <name type="scientific">Meristemomyces frigidus</name>
    <dbReference type="NCBI Taxonomy" id="1508187"/>
    <lineage>
        <taxon>Eukaryota</taxon>
        <taxon>Fungi</taxon>
        <taxon>Dikarya</taxon>
        <taxon>Ascomycota</taxon>
        <taxon>Pezizomycotina</taxon>
        <taxon>Dothideomycetes</taxon>
        <taxon>Dothideomycetidae</taxon>
        <taxon>Mycosphaerellales</taxon>
        <taxon>Teratosphaeriaceae</taxon>
        <taxon>Meristemomyces</taxon>
    </lineage>
</organism>
<feature type="region of interest" description="Disordered" evidence="1">
    <location>
        <begin position="1"/>
        <end position="20"/>
    </location>
</feature>
<feature type="region of interest" description="Disordered" evidence="1">
    <location>
        <begin position="183"/>
        <end position="273"/>
    </location>
</feature>
<proteinExistence type="predicted"/>
<dbReference type="Pfam" id="PF08058">
    <property type="entry name" value="NPCC"/>
    <property type="match status" value="1"/>
</dbReference>
<gene>
    <name evidence="3" type="ORF">LTR62_008511</name>
</gene>
<accession>A0AAN7TMX0</accession>
<comment type="caution">
    <text evidence="3">The sequence shown here is derived from an EMBL/GenBank/DDBJ whole genome shotgun (WGS) entry which is preliminary data.</text>
</comment>
<sequence>MSSTTSLVQRTQQTAGQVATQLTPTSLSRINGSTTSISSPVAAAAPSLPKFDLTPLKSTLNAITPTKQSTPSQQASPAASTPGQWQHPRMQEVIRRRKSALFDSRNVRVVGLNVGFMVVSVIVPFVATSMLPQLWIVASEPYFSYSLYLLRAFFALNICLAFAPFFQPKDNCDDVPLTPSQRQLLGLPPMSRPATPQEQAQYVTPPRYSRSATPQSNNSNLRAQASSSPLSGRGLGTPLDGELLRRSFSGSPRPSPFGSPAGQSRRSSFARNASLSTPEFDAVGSSYTPTKNNKASVGLNSKWLYEKSRGSSRSSLSGLSGFGGGGSIFN</sequence>
<feature type="compositionally biased region" description="Low complexity" evidence="1">
    <location>
        <begin position="246"/>
        <end position="260"/>
    </location>
</feature>
<name>A0AAN7TMX0_9PEZI</name>
<dbReference type="EMBL" id="JAVRRL010000009">
    <property type="protein sequence ID" value="KAK5116185.1"/>
    <property type="molecule type" value="Genomic_DNA"/>
</dbReference>
<dbReference type="GO" id="GO:0006606">
    <property type="term" value="P:protein import into nucleus"/>
    <property type="evidence" value="ECO:0007669"/>
    <property type="project" value="TreeGrafter"/>
</dbReference>
<feature type="region of interest" description="Disordered" evidence="1">
    <location>
        <begin position="309"/>
        <end position="330"/>
    </location>
</feature>
<evidence type="ECO:0000313" key="3">
    <source>
        <dbReference type="EMBL" id="KAK5116185.1"/>
    </source>
</evidence>
<dbReference type="GO" id="GO:0070762">
    <property type="term" value="C:nuclear pore transmembrane ring"/>
    <property type="evidence" value="ECO:0007669"/>
    <property type="project" value="TreeGrafter"/>
</dbReference>
<evidence type="ECO:0000256" key="2">
    <source>
        <dbReference type="SAM" id="Phobius"/>
    </source>
</evidence>
<keyword evidence="2" id="KW-1133">Transmembrane helix</keyword>
<dbReference type="PANTHER" id="PTHR28003:SF1">
    <property type="entry name" value="NUCLEOPORIN POM34"/>
    <property type="match status" value="1"/>
</dbReference>
<dbReference type="PANTHER" id="PTHR28003">
    <property type="entry name" value="NUCLEOPORIN POM34"/>
    <property type="match status" value="1"/>
</dbReference>
<evidence type="ECO:0000313" key="4">
    <source>
        <dbReference type="Proteomes" id="UP001310890"/>
    </source>
</evidence>
<dbReference type="GO" id="GO:0005640">
    <property type="term" value="C:nuclear outer membrane"/>
    <property type="evidence" value="ECO:0007669"/>
    <property type="project" value="TreeGrafter"/>
</dbReference>
<feature type="transmembrane region" description="Helical" evidence="2">
    <location>
        <begin position="147"/>
        <end position="166"/>
    </location>
</feature>
<reference evidence="3" key="1">
    <citation type="submission" date="2023-08" db="EMBL/GenBank/DDBJ databases">
        <title>Black Yeasts Isolated from many extreme environments.</title>
        <authorList>
            <person name="Coleine C."/>
            <person name="Stajich J.E."/>
            <person name="Selbmann L."/>
        </authorList>
    </citation>
    <scope>NUCLEOTIDE SEQUENCE</scope>
    <source>
        <strain evidence="3">CCFEE 5401</strain>
    </source>
</reference>
<protein>
    <recommendedName>
        <fullName evidence="5">Nuclear pore complex component</fullName>
    </recommendedName>
</protein>
<evidence type="ECO:0008006" key="5">
    <source>
        <dbReference type="Google" id="ProtNLM"/>
    </source>
</evidence>
<feature type="region of interest" description="Disordered" evidence="1">
    <location>
        <begin position="63"/>
        <end position="90"/>
    </location>
</feature>
<feature type="compositionally biased region" description="Polar residues" evidence="1">
    <location>
        <begin position="261"/>
        <end position="273"/>
    </location>
</feature>
<keyword evidence="2" id="KW-0472">Membrane</keyword>
<dbReference type="Proteomes" id="UP001310890">
    <property type="component" value="Unassembled WGS sequence"/>
</dbReference>
<dbReference type="InterPro" id="IPR012578">
    <property type="entry name" value="Nucl_pore_cmplx"/>
</dbReference>
<dbReference type="GO" id="GO:0030474">
    <property type="term" value="P:spindle pole body duplication"/>
    <property type="evidence" value="ECO:0007669"/>
    <property type="project" value="TreeGrafter"/>
</dbReference>
<evidence type="ECO:0000256" key="1">
    <source>
        <dbReference type="SAM" id="MobiDB-lite"/>
    </source>
</evidence>
<keyword evidence="2" id="KW-0812">Transmembrane</keyword>
<feature type="compositionally biased region" description="Gly residues" evidence="1">
    <location>
        <begin position="320"/>
        <end position="330"/>
    </location>
</feature>
<feature type="transmembrane region" description="Helical" evidence="2">
    <location>
        <begin position="106"/>
        <end position="127"/>
    </location>
</feature>
<dbReference type="AlphaFoldDB" id="A0AAN7TMX0"/>
<feature type="compositionally biased region" description="Polar residues" evidence="1">
    <location>
        <begin position="210"/>
        <end position="230"/>
    </location>
</feature>
<feature type="compositionally biased region" description="Low complexity" evidence="1">
    <location>
        <begin position="64"/>
        <end position="84"/>
    </location>
</feature>